<keyword evidence="2" id="KW-0547">Nucleotide-binding</keyword>
<accession>A0A8J3JI82</accession>
<dbReference type="InterPro" id="IPR027417">
    <property type="entry name" value="P-loop_NTPase"/>
</dbReference>
<dbReference type="Gene3D" id="3.40.50.300">
    <property type="entry name" value="P-loop containing nucleotide triphosphate hydrolases"/>
    <property type="match status" value="1"/>
</dbReference>
<dbReference type="GO" id="GO:0005524">
    <property type="term" value="F:ATP binding"/>
    <property type="evidence" value="ECO:0007669"/>
    <property type="project" value="UniProtKB-KW"/>
</dbReference>
<dbReference type="SMART" id="SM00710">
    <property type="entry name" value="PbH1"/>
    <property type="match status" value="12"/>
</dbReference>
<evidence type="ECO:0000256" key="1">
    <source>
        <dbReference type="ARBA" id="ARBA00010378"/>
    </source>
</evidence>
<dbReference type="InterPro" id="IPR011050">
    <property type="entry name" value="Pectin_lyase_fold/virulence"/>
</dbReference>
<organism evidence="5 6">
    <name type="scientific">Actinocatenispora rupis</name>
    <dbReference type="NCBI Taxonomy" id="519421"/>
    <lineage>
        <taxon>Bacteria</taxon>
        <taxon>Bacillati</taxon>
        <taxon>Actinomycetota</taxon>
        <taxon>Actinomycetes</taxon>
        <taxon>Micromonosporales</taxon>
        <taxon>Micromonosporaceae</taxon>
        <taxon>Actinocatenispora</taxon>
    </lineage>
</organism>
<name>A0A8J3JI82_9ACTN</name>
<dbReference type="InterPro" id="IPR003593">
    <property type="entry name" value="AAA+_ATPase"/>
</dbReference>
<dbReference type="InterPro" id="IPR003959">
    <property type="entry name" value="ATPase_AAA_core"/>
</dbReference>
<feature type="domain" description="AAA+ ATPase" evidence="4">
    <location>
        <begin position="646"/>
        <end position="785"/>
    </location>
</feature>
<dbReference type="InterPro" id="IPR000641">
    <property type="entry name" value="CbxX/CfxQ"/>
</dbReference>
<dbReference type="Pfam" id="PF17866">
    <property type="entry name" value="AAA_lid_6"/>
    <property type="match status" value="1"/>
</dbReference>
<comment type="caution">
    <text evidence="5">The sequence shown here is derived from an EMBL/GenBank/DDBJ whole genome shotgun (WGS) entry which is preliminary data.</text>
</comment>
<dbReference type="FunFam" id="3.40.50.300:FF:000216">
    <property type="entry name" value="Type VII secretion ATPase EccA"/>
    <property type="match status" value="1"/>
</dbReference>
<keyword evidence="6" id="KW-1185">Reference proteome</keyword>
<dbReference type="PRINTS" id="PR00819">
    <property type="entry name" value="CBXCFQXSUPER"/>
</dbReference>
<dbReference type="RefSeq" id="WP_203663782.1">
    <property type="nucleotide sequence ID" value="NZ_BAAAZM010000022.1"/>
</dbReference>
<dbReference type="InterPro" id="IPR006626">
    <property type="entry name" value="PbH1"/>
</dbReference>
<protein>
    <submittedName>
        <fullName evidence="5">Sporulation protein</fullName>
    </submittedName>
</protein>
<dbReference type="Gene3D" id="1.10.8.60">
    <property type="match status" value="1"/>
</dbReference>
<proteinExistence type="inferred from homology"/>
<evidence type="ECO:0000313" key="6">
    <source>
        <dbReference type="Proteomes" id="UP000612808"/>
    </source>
</evidence>
<dbReference type="CDD" id="cd00009">
    <property type="entry name" value="AAA"/>
    <property type="match status" value="1"/>
</dbReference>
<dbReference type="InterPro" id="IPR012334">
    <property type="entry name" value="Pectin_lyas_fold"/>
</dbReference>
<gene>
    <name evidence="5" type="ORF">Aru02nite_63420</name>
</gene>
<evidence type="ECO:0000313" key="5">
    <source>
        <dbReference type="EMBL" id="GID15453.1"/>
    </source>
</evidence>
<dbReference type="EMBL" id="BOMB01000043">
    <property type="protein sequence ID" value="GID15453.1"/>
    <property type="molecule type" value="Genomic_DNA"/>
</dbReference>
<dbReference type="Pfam" id="PF13229">
    <property type="entry name" value="Beta_helix"/>
    <property type="match status" value="2"/>
</dbReference>
<dbReference type="SMART" id="SM00382">
    <property type="entry name" value="AAA"/>
    <property type="match status" value="1"/>
</dbReference>
<keyword evidence="3" id="KW-0067">ATP-binding</keyword>
<evidence type="ECO:0000256" key="2">
    <source>
        <dbReference type="ARBA" id="ARBA00022741"/>
    </source>
</evidence>
<reference evidence="5" key="1">
    <citation type="submission" date="2021-01" db="EMBL/GenBank/DDBJ databases">
        <title>Whole genome shotgun sequence of Actinocatenispora rupis NBRC 107355.</title>
        <authorList>
            <person name="Komaki H."/>
            <person name="Tamura T."/>
        </authorList>
    </citation>
    <scope>NUCLEOTIDE SEQUENCE</scope>
    <source>
        <strain evidence="5">NBRC 107355</strain>
    </source>
</reference>
<dbReference type="SUPFAM" id="SSF52540">
    <property type="entry name" value="P-loop containing nucleoside triphosphate hydrolases"/>
    <property type="match status" value="1"/>
</dbReference>
<dbReference type="SUPFAM" id="SSF51126">
    <property type="entry name" value="Pectin lyase-like"/>
    <property type="match status" value="3"/>
</dbReference>
<dbReference type="Pfam" id="PF00004">
    <property type="entry name" value="AAA"/>
    <property type="match status" value="1"/>
</dbReference>
<dbReference type="GO" id="GO:0016887">
    <property type="term" value="F:ATP hydrolysis activity"/>
    <property type="evidence" value="ECO:0007669"/>
    <property type="project" value="InterPro"/>
</dbReference>
<sequence>MRPGLLRVSPRGWGGHRTIGAAIRAAAPGATVSVHPGEYVERLVLDRPVTLVAEDGPGTTRLVSPEGPALRVTAAATVRGITVLAAGGGTAVVVDRGTPTLHGAEIHGAVTVSGDAAPTLRDCRVIGAGIVLADASRATLVDCTVEDAPGGGIAVSGDAAPQVRACAVSRAGGAGIVVSDAAAGLFEDCRVIRPAGAGFAVHDRAAPTVRGGWFADAGADAVRLAGPDDAAAAGTGGTLLDRCALVRPAGCGVAASGAATATLRSVRVAEPGGIGVLATDRARLRMESCAVGTAGSSAVVVRDGAHLTADRLSVDGAAANGVLARDDATVRLSDVDVSGTGFSAVHVGGRAHLTVRRGLLRDTPEYGMRVVELGLCDAADVRVTAAAMTGFGIADRGDLTARRCTVTGCGVGVSVDSRHRPLVADSTVAESRQTGVHVADGAAVALLRCGVRASADVGVRLGAGAAALLDGCSVTDTGGTGIAVGAEGTPTVLGTTVAGSGRNGVYLAERAHGRFDDCAVSAAGYPALYVADGADTAFHRLHLHDTDRGVVLADTAGATFTDCRSSGVAADDLPERALARRAVLSGTAAVEPAGTPAHDAEDLDTVLAELTELIGLVRVKQDVSRLVNVMRLVRQRERAGLHPPPLSRHLVFAGNPGTGKTTVARLYGRILAALGLLPSGHLVEADRGDLIGEYVGHTAPKTTAVFRRALGGVLFVDEAYALVPDGQAGDFGQEAIAALVKLMEDHRDEVVVIVAGYPDQMGRFVAANPGLASRFTRTLAFDDYTADELVEIVADQARRHQYTVDGALRDALAGYFALVPRDARFGNGRAARQVFQEMTERQAQRVAEMSAPSPDDLMALSTVDIPAL</sequence>
<dbReference type="Proteomes" id="UP000612808">
    <property type="component" value="Unassembled WGS sequence"/>
</dbReference>
<dbReference type="InterPro" id="IPR041627">
    <property type="entry name" value="AAA_lid_6"/>
</dbReference>
<dbReference type="Gene3D" id="2.160.20.10">
    <property type="entry name" value="Single-stranded right-handed beta-helix, Pectin lyase-like"/>
    <property type="match status" value="2"/>
</dbReference>
<evidence type="ECO:0000256" key="3">
    <source>
        <dbReference type="ARBA" id="ARBA00022840"/>
    </source>
</evidence>
<evidence type="ECO:0000259" key="4">
    <source>
        <dbReference type="SMART" id="SM00382"/>
    </source>
</evidence>
<comment type="similarity">
    <text evidence="1">Belongs to the CbxX/CfxQ family.</text>
</comment>
<dbReference type="InterPro" id="IPR039448">
    <property type="entry name" value="Beta_helix"/>
</dbReference>
<dbReference type="AlphaFoldDB" id="A0A8J3JI82"/>
<dbReference type="PANTHER" id="PTHR43392">
    <property type="entry name" value="AAA-TYPE ATPASE FAMILY PROTEIN / ANKYRIN REPEAT FAMILY PROTEIN"/>
    <property type="match status" value="1"/>
</dbReference>
<dbReference type="PANTHER" id="PTHR43392:SF2">
    <property type="entry name" value="AAA-TYPE ATPASE FAMILY PROTEIN _ ANKYRIN REPEAT FAMILY PROTEIN"/>
    <property type="match status" value="1"/>
</dbReference>
<dbReference type="InterPro" id="IPR050773">
    <property type="entry name" value="CbxX/CfxQ_RuBisCO_ESX"/>
</dbReference>